<keyword evidence="1" id="KW-0812">Transmembrane</keyword>
<feature type="transmembrane region" description="Helical" evidence="1">
    <location>
        <begin position="78"/>
        <end position="98"/>
    </location>
</feature>
<feature type="signal peptide" evidence="2">
    <location>
        <begin position="1"/>
        <end position="17"/>
    </location>
</feature>
<dbReference type="Proteomes" id="UP001278500">
    <property type="component" value="Unassembled WGS sequence"/>
</dbReference>
<feature type="chain" id="PRO_5042101358" evidence="2">
    <location>
        <begin position="18"/>
        <end position="141"/>
    </location>
</feature>
<protein>
    <submittedName>
        <fullName evidence="3">Uncharacterized protein</fullName>
    </submittedName>
</protein>
<evidence type="ECO:0000256" key="2">
    <source>
        <dbReference type="SAM" id="SignalP"/>
    </source>
</evidence>
<evidence type="ECO:0000313" key="4">
    <source>
        <dbReference type="Proteomes" id="UP001278500"/>
    </source>
</evidence>
<organism evidence="3 4">
    <name type="scientific">Neurospora tetraspora</name>
    <dbReference type="NCBI Taxonomy" id="94610"/>
    <lineage>
        <taxon>Eukaryota</taxon>
        <taxon>Fungi</taxon>
        <taxon>Dikarya</taxon>
        <taxon>Ascomycota</taxon>
        <taxon>Pezizomycotina</taxon>
        <taxon>Sordariomycetes</taxon>
        <taxon>Sordariomycetidae</taxon>
        <taxon>Sordariales</taxon>
        <taxon>Sordariaceae</taxon>
        <taxon>Neurospora</taxon>
    </lineage>
</organism>
<reference evidence="3" key="2">
    <citation type="submission" date="2023-06" db="EMBL/GenBank/DDBJ databases">
        <authorList>
            <consortium name="Lawrence Berkeley National Laboratory"/>
            <person name="Haridas S."/>
            <person name="Hensen N."/>
            <person name="Bonometti L."/>
            <person name="Westerberg I."/>
            <person name="Brannstrom I.O."/>
            <person name="Guillou S."/>
            <person name="Cros-Aarteil S."/>
            <person name="Calhoun S."/>
            <person name="Kuo A."/>
            <person name="Mondo S."/>
            <person name="Pangilinan J."/>
            <person name="Riley R."/>
            <person name="Labutti K."/>
            <person name="Andreopoulos B."/>
            <person name="Lipzen A."/>
            <person name="Chen C."/>
            <person name="Yanf M."/>
            <person name="Daum C."/>
            <person name="Ng V."/>
            <person name="Clum A."/>
            <person name="Steindorff A."/>
            <person name="Ohm R."/>
            <person name="Martin F."/>
            <person name="Silar P."/>
            <person name="Natvig D."/>
            <person name="Lalanne C."/>
            <person name="Gautier V."/>
            <person name="Ament-Velasquez S.L."/>
            <person name="Kruys A."/>
            <person name="Hutchinson M.I."/>
            <person name="Powell A.J."/>
            <person name="Barry K."/>
            <person name="Miller A.N."/>
            <person name="Grigoriev I.V."/>
            <person name="Debuchy R."/>
            <person name="Gladieux P."/>
            <person name="Thoren M.H."/>
            <person name="Johannesson H."/>
        </authorList>
    </citation>
    <scope>NUCLEOTIDE SEQUENCE</scope>
    <source>
        <strain evidence="3">CBS 560.94</strain>
    </source>
</reference>
<keyword evidence="1" id="KW-1133">Transmembrane helix</keyword>
<comment type="caution">
    <text evidence="3">The sequence shown here is derived from an EMBL/GenBank/DDBJ whole genome shotgun (WGS) entry which is preliminary data.</text>
</comment>
<name>A0AAE0JNF0_9PEZI</name>
<accession>A0AAE0JNF0</accession>
<dbReference type="RefSeq" id="XP_062686169.1">
    <property type="nucleotide sequence ID" value="XM_062822438.1"/>
</dbReference>
<dbReference type="GeneID" id="87859592"/>
<evidence type="ECO:0000256" key="1">
    <source>
        <dbReference type="SAM" id="Phobius"/>
    </source>
</evidence>
<keyword evidence="4" id="KW-1185">Reference proteome</keyword>
<gene>
    <name evidence="3" type="ORF">B0H65DRAFT_24902</name>
</gene>
<feature type="transmembrane region" description="Helical" evidence="1">
    <location>
        <begin position="53"/>
        <end position="73"/>
    </location>
</feature>
<dbReference type="AlphaFoldDB" id="A0AAE0JNF0"/>
<feature type="transmembrane region" description="Helical" evidence="1">
    <location>
        <begin position="118"/>
        <end position="138"/>
    </location>
</feature>
<evidence type="ECO:0000313" key="3">
    <source>
        <dbReference type="EMBL" id="KAK3354791.1"/>
    </source>
</evidence>
<sequence>MSCLLCVLILFKPPHLAQPSTDLQYDRRTTVEGHGLISPCFPSIWEALGYERIYTGRCVVSALFLVFGCLLWLWLWLWLCVCVSVCWCAVVLVVMLGWCAVPCRVMLGDWWLVNRVSLSLSVGVCVSVFSNILQVSFLKIL</sequence>
<dbReference type="EMBL" id="JAUEPP010000001">
    <property type="protein sequence ID" value="KAK3354791.1"/>
    <property type="molecule type" value="Genomic_DNA"/>
</dbReference>
<keyword evidence="1" id="KW-0472">Membrane</keyword>
<proteinExistence type="predicted"/>
<reference evidence="3" key="1">
    <citation type="journal article" date="2023" name="Mol. Phylogenet. Evol.">
        <title>Genome-scale phylogeny and comparative genomics of the fungal order Sordariales.</title>
        <authorList>
            <person name="Hensen N."/>
            <person name="Bonometti L."/>
            <person name="Westerberg I."/>
            <person name="Brannstrom I.O."/>
            <person name="Guillou S."/>
            <person name="Cros-Aarteil S."/>
            <person name="Calhoun S."/>
            <person name="Haridas S."/>
            <person name="Kuo A."/>
            <person name="Mondo S."/>
            <person name="Pangilinan J."/>
            <person name="Riley R."/>
            <person name="LaButti K."/>
            <person name="Andreopoulos B."/>
            <person name="Lipzen A."/>
            <person name="Chen C."/>
            <person name="Yan M."/>
            <person name="Daum C."/>
            <person name="Ng V."/>
            <person name="Clum A."/>
            <person name="Steindorff A."/>
            <person name="Ohm R.A."/>
            <person name="Martin F."/>
            <person name="Silar P."/>
            <person name="Natvig D.O."/>
            <person name="Lalanne C."/>
            <person name="Gautier V."/>
            <person name="Ament-Velasquez S.L."/>
            <person name="Kruys A."/>
            <person name="Hutchinson M.I."/>
            <person name="Powell A.J."/>
            <person name="Barry K."/>
            <person name="Miller A.N."/>
            <person name="Grigoriev I.V."/>
            <person name="Debuchy R."/>
            <person name="Gladieux P."/>
            <person name="Hiltunen Thoren M."/>
            <person name="Johannesson H."/>
        </authorList>
    </citation>
    <scope>NUCLEOTIDE SEQUENCE</scope>
    <source>
        <strain evidence="3">CBS 560.94</strain>
    </source>
</reference>
<keyword evidence="2" id="KW-0732">Signal</keyword>